<protein>
    <submittedName>
        <fullName evidence="2">GNAT family N-acetyltransferase</fullName>
    </submittedName>
</protein>
<gene>
    <name evidence="2" type="ORF">B0A75_14200</name>
</gene>
<reference evidence="2 3" key="1">
    <citation type="submission" date="2016-11" db="EMBL/GenBank/DDBJ databases">
        <title>Whole genomes of Flavobacteriaceae.</title>
        <authorList>
            <person name="Stine C."/>
            <person name="Li C."/>
            <person name="Tadesse D."/>
        </authorList>
    </citation>
    <scope>NUCLEOTIDE SEQUENCE [LARGE SCALE GENOMIC DNA]</scope>
    <source>
        <strain evidence="2 3">CCUG 59446</strain>
    </source>
</reference>
<keyword evidence="2" id="KW-0808">Transferase</keyword>
<evidence type="ECO:0000313" key="3">
    <source>
        <dbReference type="Proteomes" id="UP000198336"/>
    </source>
</evidence>
<proteinExistence type="predicted"/>
<dbReference type="Gene3D" id="3.40.630.30">
    <property type="match status" value="1"/>
</dbReference>
<dbReference type="AlphaFoldDB" id="A0A226HWJ7"/>
<dbReference type="Pfam" id="PF00583">
    <property type="entry name" value="Acetyltransf_1"/>
    <property type="match status" value="1"/>
</dbReference>
<dbReference type="EMBL" id="MUHA01000022">
    <property type="protein sequence ID" value="OXA98593.1"/>
    <property type="molecule type" value="Genomic_DNA"/>
</dbReference>
<dbReference type="InterPro" id="IPR016181">
    <property type="entry name" value="Acyl_CoA_acyltransferase"/>
</dbReference>
<dbReference type="Proteomes" id="UP000198336">
    <property type="component" value="Unassembled WGS sequence"/>
</dbReference>
<feature type="domain" description="N-acetyltransferase" evidence="1">
    <location>
        <begin position="1"/>
        <end position="145"/>
    </location>
</feature>
<name>A0A226HWJ7_9FLAO</name>
<dbReference type="PROSITE" id="PS51186">
    <property type="entry name" value="GNAT"/>
    <property type="match status" value="1"/>
</dbReference>
<keyword evidence="3" id="KW-1185">Reference proteome</keyword>
<organism evidence="2 3">
    <name type="scientific">Flavobacterium oncorhynchi</name>
    <dbReference type="NCBI Taxonomy" id="728056"/>
    <lineage>
        <taxon>Bacteria</taxon>
        <taxon>Pseudomonadati</taxon>
        <taxon>Bacteroidota</taxon>
        <taxon>Flavobacteriia</taxon>
        <taxon>Flavobacteriales</taxon>
        <taxon>Flavobacteriaceae</taxon>
        <taxon>Flavobacterium</taxon>
    </lineage>
</organism>
<dbReference type="GO" id="GO:0016747">
    <property type="term" value="F:acyltransferase activity, transferring groups other than amino-acyl groups"/>
    <property type="evidence" value="ECO:0007669"/>
    <property type="project" value="InterPro"/>
</dbReference>
<evidence type="ECO:0000313" key="2">
    <source>
        <dbReference type="EMBL" id="OXA98593.1"/>
    </source>
</evidence>
<accession>A0A226HWJ7</accession>
<dbReference type="RefSeq" id="WP_089054944.1">
    <property type="nucleotide sequence ID" value="NZ_MUHA01000022.1"/>
</dbReference>
<sequence>MNIIKEIPSKETYIVRQPVLRKGKPIESCIFEGDDLKTTHHFGLFQSENLTGIISLFTQTNPIFAENLQAQIRGMAILENHQKKGFGEALVKHCEDYCKQNKVDLIWFNARTAAVGFYKRMNYEVLGEPFEIKDVGEHYLMFKKI</sequence>
<dbReference type="CDD" id="cd04301">
    <property type="entry name" value="NAT_SF"/>
    <property type="match status" value="1"/>
</dbReference>
<dbReference type="SUPFAM" id="SSF55729">
    <property type="entry name" value="Acyl-CoA N-acyltransferases (Nat)"/>
    <property type="match status" value="1"/>
</dbReference>
<evidence type="ECO:0000259" key="1">
    <source>
        <dbReference type="PROSITE" id="PS51186"/>
    </source>
</evidence>
<dbReference type="InterPro" id="IPR000182">
    <property type="entry name" value="GNAT_dom"/>
</dbReference>
<comment type="caution">
    <text evidence="2">The sequence shown here is derived from an EMBL/GenBank/DDBJ whole genome shotgun (WGS) entry which is preliminary data.</text>
</comment>